<evidence type="ECO:0000313" key="2">
    <source>
        <dbReference type="Proteomes" id="UP000326924"/>
    </source>
</evidence>
<accession>A0A5J5ECF4</accession>
<name>A0A5J5ECF4_9PEZI</name>
<sequence length="219" mass="25151">MAAGYFLRPRTSRLRQLLTAGSPIDLPPVHDDQSTTTATLNVVPSKVYNQLPGGAEARQANTVTSSDITNSWRYSVLDAEIWFRISHQIWRQKGRQTYYGDVVGDGVRRPILQFFQIQSPLNLDWDYNVRAWIRLLCYGIYKYMDARLPQKRQSFWACFRSHIQNEQALDARKIGLAPGGIRDGSRRPLTDDPKMRQQNFSVPKGLITTQEYKVVNVSM</sequence>
<keyword evidence="2" id="KW-1185">Reference proteome</keyword>
<proteinExistence type="predicted"/>
<evidence type="ECO:0000313" key="1">
    <source>
        <dbReference type="EMBL" id="KAA8892861.1"/>
    </source>
</evidence>
<gene>
    <name evidence="1" type="ORF">FN846DRAFT_896486</name>
</gene>
<comment type="caution">
    <text evidence="1">The sequence shown here is derived from an EMBL/GenBank/DDBJ whole genome shotgun (WGS) entry which is preliminary data.</text>
</comment>
<protein>
    <submittedName>
        <fullName evidence="1">Uncharacterized protein</fullName>
    </submittedName>
</protein>
<organism evidence="1 2">
    <name type="scientific">Sphaerosporella brunnea</name>
    <dbReference type="NCBI Taxonomy" id="1250544"/>
    <lineage>
        <taxon>Eukaryota</taxon>
        <taxon>Fungi</taxon>
        <taxon>Dikarya</taxon>
        <taxon>Ascomycota</taxon>
        <taxon>Pezizomycotina</taxon>
        <taxon>Pezizomycetes</taxon>
        <taxon>Pezizales</taxon>
        <taxon>Pyronemataceae</taxon>
        <taxon>Sphaerosporella</taxon>
    </lineage>
</organism>
<reference evidence="1 2" key="1">
    <citation type="submission" date="2019-09" db="EMBL/GenBank/DDBJ databases">
        <title>Draft genome of the ectomycorrhizal ascomycete Sphaerosporella brunnea.</title>
        <authorList>
            <consortium name="DOE Joint Genome Institute"/>
            <person name="Benucci G.M."/>
            <person name="Marozzi G."/>
            <person name="Antonielli L."/>
            <person name="Sanchez S."/>
            <person name="Marco P."/>
            <person name="Wang X."/>
            <person name="Falini L.B."/>
            <person name="Barry K."/>
            <person name="Haridas S."/>
            <person name="Lipzen A."/>
            <person name="Labutti K."/>
            <person name="Grigoriev I.V."/>
            <person name="Murat C."/>
            <person name="Martin F."/>
            <person name="Albertini E."/>
            <person name="Donnini D."/>
            <person name="Bonito G."/>
        </authorList>
    </citation>
    <scope>NUCLEOTIDE SEQUENCE [LARGE SCALE GENOMIC DNA]</scope>
    <source>
        <strain evidence="1 2">Sb_GMNB300</strain>
    </source>
</reference>
<dbReference type="EMBL" id="VXIS01000565">
    <property type="protein sequence ID" value="KAA8892861.1"/>
    <property type="molecule type" value="Genomic_DNA"/>
</dbReference>
<dbReference type="AlphaFoldDB" id="A0A5J5ECF4"/>
<dbReference type="InParanoid" id="A0A5J5ECF4"/>
<dbReference type="Proteomes" id="UP000326924">
    <property type="component" value="Unassembled WGS sequence"/>
</dbReference>